<evidence type="ECO:0000256" key="4">
    <source>
        <dbReference type="SAM" id="MobiDB-lite"/>
    </source>
</evidence>
<dbReference type="GO" id="GO:0004842">
    <property type="term" value="F:ubiquitin-protein transferase activity"/>
    <property type="evidence" value="ECO:0007669"/>
    <property type="project" value="TreeGrafter"/>
</dbReference>
<name>A0AAN6Z0E8_9PEZI</name>
<feature type="compositionally biased region" description="Polar residues" evidence="4">
    <location>
        <begin position="326"/>
        <end position="345"/>
    </location>
</feature>
<dbReference type="EMBL" id="MU853240">
    <property type="protein sequence ID" value="KAK4120278.1"/>
    <property type="molecule type" value="Genomic_DNA"/>
</dbReference>
<organism evidence="5 6">
    <name type="scientific">Parathielavia appendiculata</name>
    <dbReference type="NCBI Taxonomy" id="2587402"/>
    <lineage>
        <taxon>Eukaryota</taxon>
        <taxon>Fungi</taxon>
        <taxon>Dikarya</taxon>
        <taxon>Ascomycota</taxon>
        <taxon>Pezizomycotina</taxon>
        <taxon>Sordariomycetes</taxon>
        <taxon>Sordariomycetidae</taxon>
        <taxon>Sordariales</taxon>
        <taxon>Chaetomiaceae</taxon>
        <taxon>Parathielavia</taxon>
    </lineage>
</organism>
<evidence type="ECO:0000256" key="3">
    <source>
        <dbReference type="ARBA" id="ARBA00022833"/>
    </source>
</evidence>
<sequence>MDFHDPHPLVDLADLPSNAFESDFDFGQPRSDDYSSWPAESSPLPFGGEEEPEEEVIDGDAGEEADHEAEEDDEEEDSSEHEIEDDYVDQGEAEDDQEFGSEHADFEAEHENEFEYISDDDGGFHEVWRADVDWQSEPESEGGISDGGQRYMSEFLEDYENRRVDNILSDNSLFVDQAAPNLLPPIQNLIASVRQNHARALNLLHSELRRQDRALGRASAGPSRENHRQNHRHRPYDMPQERSRMADSRDHRSNNRFGDELVAVEMRAPSRRNQTPPRGQPEIIDLTGEPDSPEQPAVLLAASPRNRGARLNQASGRHPRRHLSLGQRTPSLSRSDGSLLGNNPNVIDLTLDDSSPAPPPLPQQLPRRENPDNNHHHHRQNHHHSHRRPLHQVPHIDLEAPERFAASRMIAGLVRSINHRVFGFGGDAPDVEVQLIGGRGLNMDPLGGNIPNLNYRGNGNNGGAVPKPDHDPPPPAREGFTRDTGSADDVVVCAGCEQELKYDPDPANYNAMSPRPPKKPRSRKDQEEHHFWALKECGHVYCKNCYESRSSRTTKHAPPSVFRRDKTNRKVLCKVDDCMTSDVNVKASWVGLFV</sequence>
<dbReference type="GO" id="GO:0033768">
    <property type="term" value="C:SUMO-targeted ubiquitin ligase complex"/>
    <property type="evidence" value="ECO:0007669"/>
    <property type="project" value="TreeGrafter"/>
</dbReference>
<dbReference type="InterPro" id="IPR038886">
    <property type="entry name" value="E3_SLX5/Rfp1"/>
</dbReference>
<feature type="compositionally biased region" description="Basic and acidic residues" evidence="4">
    <location>
        <begin position="235"/>
        <end position="259"/>
    </location>
</feature>
<feature type="compositionally biased region" description="Acidic residues" evidence="4">
    <location>
        <begin position="48"/>
        <end position="99"/>
    </location>
</feature>
<evidence type="ECO:0008006" key="7">
    <source>
        <dbReference type="Google" id="ProtNLM"/>
    </source>
</evidence>
<feature type="region of interest" description="Disordered" evidence="4">
    <location>
        <begin position="19"/>
        <end position="102"/>
    </location>
</feature>
<dbReference type="Proteomes" id="UP001302602">
    <property type="component" value="Unassembled WGS sequence"/>
</dbReference>
<keyword evidence="1" id="KW-0479">Metal-binding</keyword>
<protein>
    <recommendedName>
        <fullName evidence="7">Cell cycle control protein</fullName>
    </recommendedName>
</protein>
<dbReference type="RefSeq" id="XP_062644049.1">
    <property type="nucleotide sequence ID" value="XM_062789444.1"/>
</dbReference>
<dbReference type="PROSITE" id="PS00518">
    <property type="entry name" value="ZF_RING_1"/>
    <property type="match status" value="1"/>
</dbReference>
<evidence type="ECO:0000256" key="1">
    <source>
        <dbReference type="ARBA" id="ARBA00022723"/>
    </source>
</evidence>
<feature type="region of interest" description="Disordered" evidence="4">
    <location>
        <begin position="504"/>
        <end position="527"/>
    </location>
</feature>
<feature type="region of interest" description="Disordered" evidence="4">
    <location>
        <begin position="214"/>
        <end position="390"/>
    </location>
</feature>
<accession>A0AAN6Z0E8</accession>
<dbReference type="AlphaFoldDB" id="A0AAN6Z0E8"/>
<dbReference type="GeneID" id="87826214"/>
<evidence type="ECO:0000313" key="5">
    <source>
        <dbReference type="EMBL" id="KAK4120278.1"/>
    </source>
</evidence>
<reference evidence="5" key="1">
    <citation type="journal article" date="2023" name="Mol. Phylogenet. Evol.">
        <title>Genome-scale phylogeny and comparative genomics of the fungal order Sordariales.</title>
        <authorList>
            <person name="Hensen N."/>
            <person name="Bonometti L."/>
            <person name="Westerberg I."/>
            <person name="Brannstrom I.O."/>
            <person name="Guillou S."/>
            <person name="Cros-Aarteil S."/>
            <person name="Calhoun S."/>
            <person name="Haridas S."/>
            <person name="Kuo A."/>
            <person name="Mondo S."/>
            <person name="Pangilinan J."/>
            <person name="Riley R."/>
            <person name="LaButti K."/>
            <person name="Andreopoulos B."/>
            <person name="Lipzen A."/>
            <person name="Chen C."/>
            <person name="Yan M."/>
            <person name="Daum C."/>
            <person name="Ng V."/>
            <person name="Clum A."/>
            <person name="Steindorff A."/>
            <person name="Ohm R.A."/>
            <person name="Martin F."/>
            <person name="Silar P."/>
            <person name="Natvig D.O."/>
            <person name="Lalanne C."/>
            <person name="Gautier V."/>
            <person name="Ament-Velasquez S.L."/>
            <person name="Kruys A."/>
            <person name="Hutchinson M.I."/>
            <person name="Powell A.J."/>
            <person name="Barry K."/>
            <person name="Miller A.N."/>
            <person name="Grigoriev I.V."/>
            <person name="Debuchy R."/>
            <person name="Gladieux P."/>
            <person name="Hiltunen Thoren M."/>
            <person name="Johannesson H."/>
        </authorList>
    </citation>
    <scope>NUCLEOTIDE SEQUENCE</scope>
    <source>
        <strain evidence="5">CBS 731.68</strain>
    </source>
</reference>
<dbReference type="PANTHER" id="PTHR28042">
    <property type="entry name" value="E3 UBIQUITIN-PROTEIN LIGASE COMPLEX SLX5-SLX8 SUBUNIT SLX5"/>
    <property type="match status" value="1"/>
</dbReference>
<feature type="region of interest" description="Disordered" evidence="4">
    <location>
        <begin position="452"/>
        <end position="484"/>
    </location>
</feature>
<dbReference type="GO" id="GO:0008270">
    <property type="term" value="F:zinc ion binding"/>
    <property type="evidence" value="ECO:0007669"/>
    <property type="project" value="UniProtKB-KW"/>
</dbReference>
<dbReference type="PANTHER" id="PTHR28042:SF1">
    <property type="entry name" value="E3 UBIQUITIN-PROTEIN LIGASE COMPLEX SLX5-SLX8 SUBUNIT SLX5"/>
    <property type="match status" value="1"/>
</dbReference>
<evidence type="ECO:0000313" key="6">
    <source>
        <dbReference type="Proteomes" id="UP001302602"/>
    </source>
</evidence>
<reference evidence="5" key="2">
    <citation type="submission" date="2023-05" db="EMBL/GenBank/DDBJ databases">
        <authorList>
            <consortium name="Lawrence Berkeley National Laboratory"/>
            <person name="Steindorff A."/>
            <person name="Hensen N."/>
            <person name="Bonometti L."/>
            <person name="Westerberg I."/>
            <person name="Brannstrom I.O."/>
            <person name="Guillou S."/>
            <person name="Cros-Aarteil S."/>
            <person name="Calhoun S."/>
            <person name="Haridas S."/>
            <person name="Kuo A."/>
            <person name="Mondo S."/>
            <person name="Pangilinan J."/>
            <person name="Riley R."/>
            <person name="Labutti K."/>
            <person name="Andreopoulos B."/>
            <person name="Lipzen A."/>
            <person name="Chen C."/>
            <person name="Yanf M."/>
            <person name="Daum C."/>
            <person name="Ng V."/>
            <person name="Clum A."/>
            <person name="Ohm R."/>
            <person name="Martin F."/>
            <person name="Silar P."/>
            <person name="Natvig D."/>
            <person name="Lalanne C."/>
            <person name="Gautier V."/>
            <person name="Ament-Velasquez S.L."/>
            <person name="Kruys A."/>
            <person name="Hutchinson M.I."/>
            <person name="Powell A.J."/>
            <person name="Barry K."/>
            <person name="Miller A.N."/>
            <person name="Grigoriev I.V."/>
            <person name="Debuchy R."/>
            <person name="Gladieux P."/>
            <person name="Thoren M.H."/>
            <person name="Johannesson H."/>
        </authorList>
    </citation>
    <scope>NUCLEOTIDE SEQUENCE</scope>
    <source>
        <strain evidence="5">CBS 731.68</strain>
    </source>
</reference>
<keyword evidence="3" id="KW-0862">Zinc</keyword>
<comment type="caution">
    <text evidence="5">The sequence shown here is derived from an EMBL/GenBank/DDBJ whole genome shotgun (WGS) entry which is preliminary data.</text>
</comment>
<dbReference type="InterPro" id="IPR017907">
    <property type="entry name" value="Znf_RING_CS"/>
</dbReference>
<keyword evidence="6" id="KW-1185">Reference proteome</keyword>
<evidence type="ECO:0000256" key="2">
    <source>
        <dbReference type="ARBA" id="ARBA00022771"/>
    </source>
</evidence>
<proteinExistence type="predicted"/>
<keyword evidence="2" id="KW-0863">Zinc-finger</keyword>
<feature type="compositionally biased region" description="Basic residues" evidence="4">
    <location>
        <begin position="375"/>
        <end position="390"/>
    </location>
</feature>
<gene>
    <name evidence="5" type="ORF">N657DRAFT_580225</name>
</gene>